<gene>
    <name evidence="2" type="ORF">Hyperionvirus2_202</name>
</gene>
<evidence type="ECO:0000256" key="1">
    <source>
        <dbReference type="SAM" id="MobiDB-lite"/>
    </source>
</evidence>
<feature type="region of interest" description="Disordered" evidence="1">
    <location>
        <begin position="632"/>
        <end position="668"/>
    </location>
</feature>
<accession>A0A3G5A8K8</accession>
<name>A0A3G5A8K8_9VIRU</name>
<dbReference type="EMBL" id="MK072384">
    <property type="protein sequence ID" value="AYV82834.1"/>
    <property type="molecule type" value="Genomic_DNA"/>
</dbReference>
<sequence>MAAESKRSYSCDLEVAREKDVEIFSFDGKKSFVVAAGGVAELLVITSVETWHVRTKFIGRKRQLRVLLDGSPWVGYVEKEQFHVVYPYLWETWDALIFRRRGKNEFKLKLTKAGESLPVSFGVYKSEKGDCGDAGCYDPFLMVLSDEKGAGTKCSFNNVVGVGYGLYDQFLEDYWVNDICEEGGGLMCFEALGVITGYSLCNMYIMNNVSFDERLYMTVCNFGVERCCAGTSIDSKWLYFGCKILFHWIVRLGNNKRMSKGIQMGVRNVINRVKAITNDILLGIAKYLELRYYQLKTKNDIGTYYNAQVILSKMNAWDNLVRLTQGYGVEEKKYDIEGYMGLFSLCQDIIGCSIDIDSDEECGTLLATDRVALIELKKLLIIGKSGVIDSESVRVAGESLYLEVINSLASYPGAIVRYFLHVVLGSVNCEALVNRINEAKKVDEVAEIVCVAKERKKKVRTKRRFISAGDLIAGVFVVDKAVVNAREEERKQVLEEKKRETSLGACIYCKIDVYTVDDHYFVVSCRCHMSERLPLHKKCRSSFNMLCPRESEEIVYIAEFTQFRGKRVILDNRKRYQIRAPVPPIAHAVEMKVTPEVTHIEPSKKKDPDPVIPTKEVIPRICYDPTKTVIPLPLKPKKNKDIPPATAKPKRSSRPKLSLDEFNALNGR</sequence>
<evidence type="ECO:0000313" key="2">
    <source>
        <dbReference type="EMBL" id="AYV82834.1"/>
    </source>
</evidence>
<organism evidence="2">
    <name type="scientific">Hyperionvirus sp</name>
    <dbReference type="NCBI Taxonomy" id="2487770"/>
    <lineage>
        <taxon>Viruses</taxon>
        <taxon>Varidnaviria</taxon>
        <taxon>Bamfordvirae</taxon>
        <taxon>Nucleocytoviricota</taxon>
        <taxon>Megaviricetes</taxon>
        <taxon>Imitervirales</taxon>
        <taxon>Mimiviridae</taxon>
        <taxon>Klosneuvirinae</taxon>
    </lineage>
</organism>
<protein>
    <submittedName>
        <fullName evidence="2">Uncharacterized protein</fullName>
    </submittedName>
</protein>
<proteinExistence type="predicted"/>
<reference evidence="2" key="1">
    <citation type="submission" date="2018-10" db="EMBL/GenBank/DDBJ databases">
        <title>Hidden diversity of soil giant viruses.</title>
        <authorList>
            <person name="Schulz F."/>
            <person name="Alteio L."/>
            <person name="Goudeau D."/>
            <person name="Ryan E.M."/>
            <person name="Malmstrom R.R."/>
            <person name="Blanchard J."/>
            <person name="Woyke T."/>
        </authorList>
    </citation>
    <scope>NUCLEOTIDE SEQUENCE</scope>
    <source>
        <strain evidence="2">HYV1</strain>
    </source>
</reference>